<proteinExistence type="inferred from homology"/>
<dbReference type="Pfam" id="PF01389">
    <property type="entry name" value="OmpA_membrane"/>
    <property type="match status" value="1"/>
</dbReference>
<name>A0A9X4ETU3_9VIBR</name>
<keyword evidence="2" id="KW-0813">Transport</keyword>
<gene>
    <name evidence="5" type="ORF">L9W94_08780</name>
</gene>
<dbReference type="GO" id="GO:0046930">
    <property type="term" value="C:pore complex"/>
    <property type="evidence" value="ECO:0007669"/>
    <property type="project" value="UniProtKB-KW"/>
</dbReference>
<keyword evidence="2" id="KW-0626">Porin</keyword>
<sequence>MTKRIISTVLLSLLSVGVHAEGYLGATIGQAKFDDIDFDAKAFGSSQSTSFDLDEESLVGSIYGGYNFNRYIAIEATLGGIDSIDKKLMSVGDMVYFSIQPKLSLPITSNFNIFAKAGLAYFNAETIISNSFVGSASNTTNSDSVVTGMFGLGAEYAFSDHWRVRATWDYMRPELELAKFPGVSVTAEPDIHIMSVGMSYHF</sequence>
<evidence type="ECO:0000313" key="5">
    <source>
        <dbReference type="EMBL" id="MDE1242242.1"/>
    </source>
</evidence>
<organism evidence="5 6">
    <name type="scientific">Vibrio aestuarianus</name>
    <dbReference type="NCBI Taxonomy" id="28171"/>
    <lineage>
        <taxon>Bacteria</taxon>
        <taxon>Pseudomonadati</taxon>
        <taxon>Pseudomonadota</taxon>
        <taxon>Gammaproteobacteria</taxon>
        <taxon>Vibrionales</taxon>
        <taxon>Vibrionaceae</taxon>
        <taxon>Vibrio</taxon>
    </lineage>
</organism>
<dbReference type="InterPro" id="IPR011250">
    <property type="entry name" value="OMP/PagP_B-barrel"/>
</dbReference>
<accession>A0A9X4ETU3</accession>
<dbReference type="GO" id="GO:0009279">
    <property type="term" value="C:cell outer membrane"/>
    <property type="evidence" value="ECO:0007669"/>
    <property type="project" value="InterPro"/>
</dbReference>
<keyword evidence="2" id="KW-0812">Transmembrane</keyword>
<dbReference type="SUPFAM" id="SSF56925">
    <property type="entry name" value="OMPA-like"/>
    <property type="match status" value="1"/>
</dbReference>
<comment type="similarity">
    <text evidence="1">Belongs to the outer membrane OOP (TC 1.B.6) superfamily. OmpA family.</text>
</comment>
<feature type="signal peptide" evidence="3">
    <location>
        <begin position="1"/>
        <end position="20"/>
    </location>
</feature>
<evidence type="ECO:0000256" key="2">
    <source>
        <dbReference type="ARBA" id="ARBA00023114"/>
    </source>
</evidence>
<dbReference type="AlphaFoldDB" id="A0A9X4ETU3"/>
<dbReference type="RefSeq" id="WP_274683119.1">
    <property type="nucleotide sequence ID" value="NZ_JAKNAW010000005.1"/>
</dbReference>
<comment type="caution">
    <text evidence="5">The sequence shown here is derived from an EMBL/GenBank/DDBJ whole genome shotgun (WGS) entry which is preliminary data.</text>
</comment>
<feature type="domain" description="Outer membrane protein OmpA-like transmembrane" evidence="4">
    <location>
        <begin position="21"/>
        <end position="202"/>
    </location>
</feature>
<dbReference type="EMBL" id="JAKNBA010000012">
    <property type="protein sequence ID" value="MDE1242242.1"/>
    <property type="molecule type" value="Genomic_DNA"/>
</dbReference>
<evidence type="ECO:0000259" key="4">
    <source>
        <dbReference type="Pfam" id="PF01389"/>
    </source>
</evidence>
<evidence type="ECO:0000256" key="1">
    <source>
        <dbReference type="ARBA" id="ARBA00005710"/>
    </source>
</evidence>
<keyword evidence="2" id="KW-0406">Ion transport</keyword>
<dbReference type="Proteomes" id="UP001140979">
    <property type="component" value="Unassembled WGS sequence"/>
</dbReference>
<dbReference type="Gene3D" id="2.40.160.20">
    <property type="match status" value="1"/>
</dbReference>
<feature type="chain" id="PRO_5040978110" evidence="3">
    <location>
        <begin position="21"/>
        <end position="202"/>
    </location>
</feature>
<evidence type="ECO:0000256" key="3">
    <source>
        <dbReference type="SAM" id="SignalP"/>
    </source>
</evidence>
<keyword evidence="3" id="KW-0732">Signal</keyword>
<evidence type="ECO:0000313" key="6">
    <source>
        <dbReference type="Proteomes" id="UP001140979"/>
    </source>
</evidence>
<protein>
    <submittedName>
        <fullName evidence="5">Outer membrane beta-barrel protein</fullName>
    </submittedName>
</protein>
<dbReference type="GO" id="GO:0015288">
    <property type="term" value="F:porin activity"/>
    <property type="evidence" value="ECO:0007669"/>
    <property type="project" value="UniProtKB-KW"/>
</dbReference>
<dbReference type="InterPro" id="IPR000498">
    <property type="entry name" value="OmpA-like_TM_dom"/>
</dbReference>
<reference evidence="5" key="1">
    <citation type="submission" date="2022-02" db="EMBL/GenBank/DDBJ databases">
        <title>Emergence and expansion in Europe of a Vibrio aestuarianus clonal complex pathogenic for oysters.</title>
        <authorList>
            <person name="Mesnil A."/>
            <person name="Travers M.-A."/>
        </authorList>
    </citation>
    <scope>NUCLEOTIDE SEQUENCE</scope>
    <source>
        <strain evidence="5">19_064_11T1</strain>
    </source>
</reference>